<dbReference type="Pfam" id="PF14821">
    <property type="entry name" value="Thr_synth_N"/>
    <property type="match status" value="1"/>
</dbReference>
<sequence length="476" mass="52854">MQYLSTRGHPERKRFCDILLEGLAPDGGLYLPETYPQIDDAALTQLRRAYNEEGYAALAFRILSLYIDDIPAADLKALCAKTYTQEVFGTKEIVPLRQLEDGLWIEALSNGPTLAFKDMAMQLLGNLFEYELARRGEELNILGATSGDTGSAAEYAMRGKQGVRVFMTSPHGRMSPFQQAQMFSLQDENIHNLAIEGVFDDCQDIVKAVSNDHAFKARYKIGTVNSINWARLLAQVVYYFAGYIQATQGNEQKVSFTVPSGNFGNICAGHVARQMGLPIDRLVVATNENDVLDEFFRTGVYQVRASEHTYETSSPSMDISKASNFERFVFDLVGRDGARTQALFADGVGRAGRFDLSQDAVFQDTAGKYGFVSGKSTHADRLATIRDTYQRFGQIIDTHTADGVKVARERRGDLAVPMIVLETALPIKFAETIQEALGRAPERPARFEGIELLPKRVQQLPADVERVKAYIAAHCD</sequence>
<evidence type="ECO:0000256" key="4">
    <source>
        <dbReference type="ARBA" id="ARBA00023239"/>
    </source>
</evidence>
<dbReference type="GO" id="GO:0004795">
    <property type="term" value="F:threonine synthase activity"/>
    <property type="evidence" value="ECO:0007669"/>
    <property type="project" value="UniProtKB-EC"/>
</dbReference>
<evidence type="ECO:0000256" key="2">
    <source>
        <dbReference type="ARBA" id="ARBA00005517"/>
    </source>
</evidence>
<feature type="domain" description="Tryptophan synthase beta chain-like PALP" evidence="6">
    <location>
        <begin position="93"/>
        <end position="337"/>
    </location>
</feature>
<dbReference type="Pfam" id="PF24857">
    <property type="entry name" value="THR4_C"/>
    <property type="match status" value="1"/>
</dbReference>
<organism evidence="8 9">
    <name type="scientific">Diaphorobacter limosus</name>
    <dbReference type="NCBI Taxonomy" id="3036128"/>
    <lineage>
        <taxon>Bacteria</taxon>
        <taxon>Pseudomonadati</taxon>
        <taxon>Pseudomonadota</taxon>
        <taxon>Betaproteobacteria</taxon>
        <taxon>Burkholderiales</taxon>
        <taxon>Comamonadaceae</taxon>
        <taxon>Diaphorobacter</taxon>
    </lineage>
</organism>
<evidence type="ECO:0000256" key="1">
    <source>
        <dbReference type="ARBA" id="ARBA00001933"/>
    </source>
</evidence>
<evidence type="ECO:0000256" key="5">
    <source>
        <dbReference type="NCBIfam" id="TIGR00260"/>
    </source>
</evidence>
<dbReference type="NCBIfam" id="TIGR00260">
    <property type="entry name" value="thrC"/>
    <property type="match status" value="1"/>
</dbReference>
<evidence type="ECO:0000259" key="7">
    <source>
        <dbReference type="Pfam" id="PF14821"/>
    </source>
</evidence>
<dbReference type="InterPro" id="IPR051166">
    <property type="entry name" value="Threonine_Synthase"/>
</dbReference>
<dbReference type="SUPFAM" id="SSF53686">
    <property type="entry name" value="Tryptophan synthase beta subunit-like PLP-dependent enzymes"/>
    <property type="match status" value="1"/>
</dbReference>
<dbReference type="InterPro" id="IPR029144">
    <property type="entry name" value="Thr_synth_N"/>
</dbReference>
<keyword evidence="4 8" id="KW-0456">Lyase</keyword>
<proteinExistence type="inferred from homology"/>
<dbReference type="InterPro" id="IPR036052">
    <property type="entry name" value="TrpB-like_PALP_sf"/>
</dbReference>
<dbReference type="EMBL" id="CP136921">
    <property type="protein sequence ID" value="WOO32348.1"/>
    <property type="molecule type" value="Genomic_DNA"/>
</dbReference>
<dbReference type="InterPro" id="IPR004450">
    <property type="entry name" value="Thr_synthase-like"/>
</dbReference>
<dbReference type="Gene3D" id="3.90.1380.10">
    <property type="entry name" value="Threonine synthase, N-terminal domain"/>
    <property type="match status" value="1"/>
</dbReference>
<comment type="similarity">
    <text evidence="2">Belongs to the threonine synthase family.</text>
</comment>
<evidence type="ECO:0000256" key="3">
    <source>
        <dbReference type="ARBA" id="ARBA00022898"/>
    </source>
</evidence>
<keyword evidence="9" id="KW-1185">Reference proteome</keyword>
<dbReference type="InterPro" id="IPR037158">
    <property type="entry name" value="Thr_synth_N_sf"/>
</dbReference>
<dbReference type="InterPro" id="IPR001926">
    <property type="entry name" value="TrpB-like_PALP"/>
</dbReference>
<accession>A0ABZ0J3E8</accession>
<dbReference type="RefSeq" id="WP_317701809.1">
    <property type="nucleotide sequence ID" value="NZ_CP136921.1"/>
</dbReference>
<dbReference type="Pfam" id="PF00291">
    <property type="entry name" value="PALP"/>
    <property type="match status" value="1"/>
</dbReference>
<evidence type="ECO:0000259" key="6">
    <source>
        <dbReference type="Pfam" id="PF00291"/>
    </source>
</evidence>
<evidence type="ECO:0000313" key="9">
    <source>
        <dbReference type="Proteomes" id="UP001303211"/>
    </source>
</evidence>
<protein>
    <recommendedName>
        <fullName evidence="5">Threonine synthase</fullName>
        <ecNumber evidence="5">4.2.3.1</ecNumber>
    </recommendedName>
</protein>
<evidence type="ECO:0000313" key="8">
    <source>
        <dbReference type="EMBL" id="WOO32348.1"/>
    </source>
</evidence>
<dbReference type="PANTHER" id="PTHR42690">
    <property type="entry name" value="THREONINE SYNTHASE FAMILY MEMBER"/>
    <property type="match status" value="1"/>
</dbReference>
<dbReference type="Gene3D" id="3.40.50.1100">
    <property type="match status" value="2"/>
</dbReference>
<keyword evidence="3" id="KW-0663">Pyridoxal phosphate</keyword>
<gene>
    <name evidence="8" type="primary">thrC</name>
    <name evidence="8" type="ORF">P4826_18510</name>
</gene>
<name>A0ABZ0J3E8_9BURK</name>
<dbReference type="Proteomes" id="UP001303211">
    <property type="component" value="Chromosome"/>
</dbReference>
<feature type="domain" description="Threonine synthase N-terminal" evidence="7">
    <location>
        <begin position="2"/>
        <end position="83"/>
    </location>
</feature>
<reference evidence="8 9" key="1">
    <citation type="submission" date="2023-03" db="EMBL/GenBank/DDBJ databases">
        <title>Diaphorobacter basophil sp. nov., isolated from a sewage-treatment plant.</title>
        <authorList>
            <person name="Yang K."/>
        </authorList>
    </citation>
    <scope>NUCLEOTIDE SEQUENCE [LARGE SCALE GENOMIC DNA]</scope>
    <source>
        <strain evidence="8 9">Y-1</strain>
    </source>
</reference>
<dbReference type="PANTHER" id="PTHR42690:SF1">
    <property type="entry name" value="THREONINE SYNTHASE-LIKE 2"/>
    <property type="match status" value="1"/>
</dbReference>
<dbReference type="CDD" id="cd01560">
    <property type="entry name" value="Thr-synth_2"/>
    <property type="match status" value="1"/>
</dbReference>
<dbReference type="EC" id="4.2.3.1" evidence="5"/>
<comment type="cofactor">
    <cofactor evidence="1">
        <name>pyridoxal 5'-phosphate</name>
        <dbReference type="ChEBI" id="CHEBI:597326"/>
    </cofactor>
</comment>